<gene>
    <name evidence="2" type="ORF">G9444_3380</name>
</gene>
<sequence length="66" mass="7243">MRVTEDQARHQGVRAYLQRGSAYLEEGRVLGDELADAGDDFDRDVPAAGQPLQSCEIDRQQNPAVG</sequence>
<dbReference type="Proteomes" id="UP000502345">
    <property type="component" value="Chromosome"/>
</dbReference>
<name>A0A6G9CUQ9_RHOER</name>
<dbReference type="AlphaFoldDB" id="A0A6G9CUQ9"/>
<evidence type="ECO:0000313" key="2">
    <source>
        <dbReference type="EMBL" id="QIP40624.1"/>
    </source>
</evidence>
<dbReference type="EMBL" id="CP050124">
    <property type="protein sequence ID" value="QIP40624.1"/>
    <property type="molecule type" value="Genomic_DNA"/>
</dbReference>
<organism evidence="2 3">
    <name type="scientific">Rhodococcus erythropolis</name>
    <name type="common">Arthrobacter picolinophilus</name>
    <dbReference type="NCBI Taxonomy" id="1833"/>
    <lineage>
        <taxon>Bacteria</taxon>
        <taxon>Bacillati</taxon>
        <taxon>Actinomycetota</taxon>
        <taxon>Actinomycetes</taxon>
        <taxon>Mycobacteriales</taxon>
        <taxon>Nocardiaceae</taxon>
        <taxon>Rhodococcus</taxon>
        <taxon>Rhodococcus erythropolis group</taxon>
    </lineage>
</organism>
<evidence type="ECO:0000256" key="1">
    <source>
        <dbReference type="SAM" id="MobiDB-lite"/>
    </source>
</evidence>
<feature type="region of interest" description="Disordered" evidence="1">
    <location>
        <begin position="36"/>
        <end position="66"/>
    </location>
</feature>
<accession>A0A6G9CUQ9</accession>
<evidence type="ECO:0000313" key="3">
    <source>
        <dbReference type="Proteomes" id="UP000502345"/>
    </source>
</evidence>
<protein>
    <submittedName>
        <fullName evidence="2">Uncharacterized protein</fullName>
    </submittedName>
</protein>
<reference evidence="2 3" key="1">
    <citation type="submission" date="2020-03" db="EMBL/GenBank/DDBJ databases">
        <title>Screen low temperature-resistant strains for efficient degradation of petroleum hydrocarbons under the low temperature.</title>
        <authorList>
            <person name="Wang Y."/>
            <person name="Chen J."/>
        </authorList>
    </citation>
    <scope>NUCLEOTIDE SEQUENCE [LARGE SCALE GENOMIC DNA]</scope>
    <source>
        <strain evidence="2 3">KB1</strain>
    </source>
</reference>
<proteinExistence type="predicted"/>